<accession>A0A1B0BYA5</accession>
<dbReference type="EMBL" id="JXJN01022555">
    <property type="status" value="NOT_ANNOTATED_CDS"/>
    <property type="molecule type" value="Genomic_DNA"/>
</dbReference>
<organism evidence="2 3">
    <name type="scientific">Glossina palpalis gambiensis</name>
    <dbReference type="NCBI Taxonomy" id="67801"/>
    <lineage>
        <taxon>Eukaryota</taxon>
        <taxon>Metazoa</taxon>
        <taxon>Ecdysozoa</taxon>
        <taxon>Arthropoda</taxon>
        <taxon>Hexapoda</taxon>
        <taxon>Insecta</taxon>
        <taxon>Pterygota</taxon>
        <taxon>Neoptera</taxon>
        <taxon>Endopterygota</taxon>
        <taxon>Diptera</taxon>
        <taxon>Brachycera</taxon>
        <taxon>Muscomorpha</taxon>
        <taxon>Hippoboscoidea</taxon>
        <taxon>Glossinidae</taxon>
        <taxon>Glossina</taxon>
    </lineage>
</organism>
<evidence type="ECO:0000313" key="3">
    <source>
        <dbReference type="Proteomes" id="UP000092460"/>
    </source>
</evidence>
<protein>
    <submittedName>
        <fullName evidence="2">Uncharacterized protein</fullName>
    </submittedName>
</protein>
<dbReference type="Proteomes" id="UP000092460">
    <property type="component" value="Unassembled WGS sequence"/>
</dbReference>
<feature type="compositionally biased region" description="Polar residues" evidence="1">
    <location>
        <begin position="76"/>
        <end position="87"/>
    </location>
</feature>
<evidence type="ECO:0000256" key="1">
    <source>
        <dbReference type="SAM" id="MobiDB-lite"/>
    </source>
</evidence>
<dbReference type="EnsemblMetazoa" id="GPPI044111-RA">
    <property type="protein sequence ID" value="GPPI044111-PA"/>
    <property type="gene ID" value="GPPI044111"/>
</dbReference>
<keyword evidence="3" id="KW-1185">Reference proteome</keyword>
<dbReference type="VEuPathDB" id="VectorBase:GPPI044111"/>
<dbReference type="AlphaFoldDB" id="A0A1B0BYA5"/>
<feature type="region of interest" description="Disordered" evidence="1">
    <location>
        <begin position="76"/>
        <end position="95"/>
    </location>
</feature>
<sequence length="95" mass="10889">MPKSKPEDILLVQNQLEMHKSKPQDILIVQNQLEKHKSKPQDILIVQKLTRTAQRPAQLSTYQGRVYFVSNIGLQRHQNNTPENPDTNIRLGPPG</sequence>
<reference evidence="2" key="2">
    <citation type="submission" date="2020-05" db="UniProtKB">
        <authorList>
            <consortium name="EnsemblMetazoa"/>
        </authorList>
    </citation>
    <scope>IDENTIFICATION</scope>
    <source>
        <strain evidence="2">IAEA</strain>
    </source>
</reference>
<dbReference type="STRING" id="67801.A0A1B0BYA5"/>
<evidence type="ECO:0000313" key="2">
    <source>
        <dbReference type="EnsemblMetazoa" id="GPPI044111-PA"/>
    </source>
</evidence>
<name>A0A1B0BYA5_9MUSC</name>
<reference evidence="3" key="1">
    <citation type="submission" date="2015-01" db="EMBL/GenBank/DDBJ databases">
        <authorList>
            <person name="Aksoy S."/>
            <person name="Warren W."/>
            <person name="Wilson R.K."/>
        </authorList>
    </citation>
    <scope>NUCLEOTIDE SEQUENCE [LARGE SCALE GENOMIC DNA]</scope>
    <source>
        <strain evidence="3">IAEA</strain>
    </source>
</reference>
<proteinExistence type="predicted"/>